<dbReference type="PROSITE" id="PS50847">
    <property type="entry name" value="GRAM_POS_ANCHORING"/>
    <property type="match status" value="1"/>
</dbReference>
<reference evidence="8" key="1">
    <citation type="submission" date="2020-10" db="EMBL/GenBank/DDBJ databases">
        <authorList>
            <person name="Gilroy R."/>
        </authorList>
    </citation>
    <scope>NUCLEOTIDE SEQUENCE</scope>
    <source>
        <strain evidence="8">CHK176-22527</strain>
    </source>
</reference>
<feature type="transmembrane region" description="Helical" evidence="6">
    <location>
        <begin position="360"/>
        <end position="381"/>
    </location>
</feature>
<dbReference type="Proteomes" id="UP000824159">
    <property type="component" value="Unassembled WGS sequence"/>
</dbReference>
<proteinExistence type="predicted"/>
<feature type="domain" description="Gram-positive cocci surface proteins LPxTG" evidence="7">
    <location>
        <begin position="351"/>
        <end position="387"/>
    </location>
</feature>
<keyword evidence="6" id="KW-1133">Transmembrane helix</keyword>
<dbReference type="AlphaFoldDB" id="A0A9D1HE56"/>
<feature type="compositionally biased region" description="Low complexity" evidence="5">
    <location>
        <begin position="328"/>
        <end position="343"/>
    </location>
</feature>
<dbReference type="SUPFAM" id="SSF51126">
    <property type="entry name" value="Pectin lyase-like"/>
    <property type="match status" value="1"/>
</dbReference>
<dbReference type="InterPro" id="IPR011050">
    <property type="entry name" value="Pectin_lyase_fold/virulence"/>
</dbReference>
<reference evidence="8" key="2">
    <citation type="journal article" date="2021" name="PeerJ">
        <title>Extensive microbial diversity within the chicken gut microbiome revealed by metagenomics and culture.</title>
        <authorList>
            <person name="Gilroy R."/>
            <person name="Ravi A."/>
            <person name="Getino M."/>
            <person name="Pursley I."/>
            <person name="Horton D.L."/>
            <person name="Alikhan N.F."/>
            <person name="Baker D."/>
            <person name="Gharbi K."/>
            <person name="Hall N."/>
            <person name="Watson M."/>
            <person name="Adriaenssens E.M."/>
            <person name="Foster-Nyarko E."/>
            <person name="Jarju S."/>
            <person name="Secka A."/>
            <person name="Antonio M."/>
            <person name="Oren A."/>
            <person name="Chaudhuri R.R."/>
            <person name="La Ragione R."/>
            <person name="Hildebrand F."/>
            <person name="Pallen M.J."/>
        </authorList>
    </citation>
    <scope>NUCLEOTIDE SEQUENCE</scope>
    <source>
        <strain evidence="8">CHK176-22527</strain>
    </source>
</reference>
<evidence type="ECO:0000313" key="9">
    <source>
        <dbReference type="Proteomes" id="UP000824159"/>
    </source>
</evidence>
<feature type="region of interest" description="Disordered" evidence="5">
    <location>
        <begin position="321"/>
        <end position="356"/>
    </location>
</feature>
<accession>A0A9D1HE56</accession>
<keyword evidence="3" id="KW-0732">Signal</keyword>
<evidence type="ECO:0000256" key="1">
    <source>
        <dbReference type="ARBA" id="ARBA00022512"/>
    </source>
</evidence>
<evidence type="ECO:0000256" key="6">
    <source>
        <dbReference type="SAM" id="Phobius"/>
    </source>
</evidence>
<keyword evidence="1" id="KW-0134">Cell wall</keyword>
<keyword evidence="2" id="KW-0964">Secreted</keyword>
<dbReference type="InterPro" id="IPR019931">
    <property type="entry name" value="LPXTG_anchor"/>
</dbReference>
<evidence type="ECO:0000313" key="8">
    <source>
        <dbReference type="EMBL" id="HIT99322.1"/>
    </source>
</evidence>
<gene>
    <name evidence="8" type="ORF">IAD12_03605</name>
</gene>
<comment type="caution">
    <text evidence="8">The sequence shown here is derived from an EMBL/GenBank/DDBJ whole genome shotgun (WGS) entry which is preliminary data.</text>
</comment>
<evidence type="ECO:0000256" key="2">
    <source>
        <dbReference type="ARBA" id="ARBA00022525"/>
    </source>
</evidence>
<evidence type="ECO:0000256" key="5">
    <source>
        <dbReference type="SAM" id="MobiDB-lite"/>
    </source>
</evidence>
<evidence type="ECO:0000256" key="4">
    <source>
        <dbReference type="ARBA" id="ARBA00023088"/>
    </source>
</evidence>
<dbReference type="EMBL" id="DVLX01000037">
    <property type="protein sequence ID" value="HIT99322.1"/>
    <property type="molecule type" value="Genomic_DNA"/>
</dbReference>
<name>A0A9D1HE56_9FIRM</name>
<keyword evidence="6" id="KW-0812">Transmembrane</keyword>
<organism evidence="8 9">
    <name type="scientific">Candidatus Allocopromorpha excrementavium</name>
    <dbReference type="NCBI Taxonomy" id="2840741"/>
    <lineage>
        <taxon>Bacteria</taxon>
        <taxon>Bacillati</taxon>
        <taxon>Bacillota</taxon>
        <taxon>Clostridia</taxon>
        <taxon>Eubacteriales</taxon>
        <taxon>Eubacteriaceae</taxon>
        <taxon>Eubacteriaceae incertae sedis</taxon>
        <taxon>Candidatus Allocopromorpha</taxon>
    </lineage>
</organism>
<sequence>MTIVDGAEVDLNNIKIANTDGKSVIHVYGSTLTAENLTVVHGGSTGAPILVNNGSTADFTGLNLELGANSWYGVNVDGSEATFSGVTTNGTTGTQSVVCAENNADVTCPGYTVVKTNKDGGNNQPQTAYVADSNLAEFVAKKTEGNKDITEIDLDKNVNLSAPLYLNEEMTVNGNGYTITGPVGIEENAVTIKKSDVTLNDLKIETTEDNKSALHVYKSENVTLNNITLDNTKTVGGAGLIVNGSTVDIAGQFKVILGEKSWGGINVDTTNGDAEVNFLDGSKVVAEGIRGDQSVIYQDENDTEEAVINGADKAGLVENADGSYSIAGTDPTDPSTTPGTDTPSGDKTDATPQTGDDTNLGLMFAIMGIAAAAAAGTLVYGRRRHNN</sequence>
<keyword evidence="4" id="KW-0572">Peptidoglycan-anchor</keyword>
<evidence type="ECO:0000259" key="7">
    <source>
        <dbReference type="PROSITE" id="PS50847"/>
    </source>
</evidence>
<protein>
    <submittedName>
        <fullName evidence="8">LPXTG cell wall anchor domain-containing protein</fullName>
    </submittedName>
</protein>
<dbReference type="NCBIfam" id="TIGR01167">
    <property type="entry name" value="LPXTG_anchor"/>
    <property type="match status" value="1"/>
</dbReference>
<evidence type="ECO:0000256" key="3">
    <source>
        <dbReference type="ARBA" id="ARBA00022729"/>
    </source>
</evidence>
<keyword evidence="6" id="KW-0472">Membrane</keyword>